<reference evidence="1 2" key="1">
    <citation type="submission" date="2018-06" db="EMBL/GenBank/DDBJ databases">
        <authorList>
            <consortium name="Pathogen Informatics"/>
            <person name="Doyle S."/>
        </authorList>
    </citation>
    <scope>NUCLEOTIDE SEQUENCE [LARGE SCALE GENOMIC DNA]</scope>
    <source>
        <strain evidence="1 2">NCTC10638</strain>
    </source>
</reference>
<dbReference type="EMBL" id="UGPN01000002">
    <property type="protein sequence ID" value="STY60894.1"/>
    <property type="molecule type" value="Genomic_DNA"/>
</dbReference>
<accession>A0A378MXS1</accession>
<proteinExistence type="predicted"/>
<gene>
    <name evidence="1" type="ORF">NCTC10638_02101</name>
</gene>
<name>A0A378MXS1_MANHA</name>
<dbReference type="Proteomes" id="UP000254802">
    <property type="component" value="Unassembled WGS sequence"/>
</dbReference>
<dbReference type="Gene3D" id="1.10.3170.10">
    <property type="entry name" value="Recbcd, chain B, domain 2"/>
    <property type="match status" value="1"/>
</dbReference>
<evidence type="ECO:0000313" key="1">
    <source>
        <dbReference type="EMBL" id="STY60894.1"/>
    </source>
</evidence>
<dbReference type="AlphaFoldDB" id="A0A378MXS1"/>
<organism evidence="1 2">
    <name type="scientific">Mannheimia haemolytica</name>
    <name type="common">Pasteurella haemolytica</name>
    <dbReference type="NCBI Taxonomy" id="75985"/>
    <lineage>
        <taxon>Bacteria</taxon>
        <taxon>Pseudomonadati</taxon>
        <taxon>Pseudomonadota</taxon>
        <taxon>Gammaproteobacteria</taxon>
        <taxon>Pasteurellales</taxon>
        <taxon>Pasteurellaceae</taxon>
        <taxon>Mannheimia</taxon>
    </lineage>
</organism>
<protein>
    <submittedName>
        <fullName evidence="1">Uncharacterized protein</fullName>
    </submittedName>
</protein>
<sequence>MNQWANSQHNHFPAGLYLFTTEKIAAGTKKSCEPIDSPHLAKNQAFLTAYKERFENSLSAMLQYQFLIALKAKLAEYKHRTHNAVLMIYSQC</sequence>
<evidence type="ECO:0000313" key="2">
    <source>
        <dbReference type="Proteomes" id="UP000254802"/>
    </source>
</evidence>